<reference evidence="11 12" key="1">
    <citation type="submission" date="2019-12" db="EMBL/GenBank/DDBJ databases">
        <title>Mucilaginibacter sp. HME9299 genome sequencing and assembly.</title>
        <authorList>
            <person name="Kang H."/>
            <person name="Kim H."/>
            <person name="Joh K."/>
        </authorList>
    </citation>
    <scope>NUCLEOTIDE SEQUENCE [LARGE SCALE GENOMIC DNA]</scope>
    <source>
        <strain evidence="11 12">HME9299</strain>
    </source>
</reference>
<evidence type="ECO:0000256" key="6">
    <source>
        <dbReference type="ARBA" id="ARBA00023012"/>
    </source>
</evidence>
<dbReference type="SMART" id="SM00388">
    <property type="entry name" value="HisKA"/>
    <property type="match status" value="1"/>
</dbReference>
<dbReference type="CDD" id="cd00130">
    <property type="entry name" value="PAS"/>
    <property type="match status" value="1"/>
</dbReference>
<evidence type="ECO:0000256" key="5">
    <source>
        <dbReference type="ARBA" id="ARBA00022777"/>
    </source>
</evidence>
<dbReference type="InterPro" id="IPR004358">
    <property type="entry name" value="Sig_transdc_His_kin-like_C"/>
</dbReference>
<dbReference type="InterPro" id="IPR003661">
    <property type="entry name" value="HisK_dim/P_dom"/>
</dbReference>
<dbReference type="FunFam" id="3.30.565.10:FF:000006">
    <property type="entry name" value="Sensor histidine kinase WalK"/>
    <property type="match status" value="1"/>
</dbReference>
<dbReference type="SMART" id="SM00086">
    <property type="entry name" value="PAC"/>
    <property type="match status" value="1"/>
</dbReference>
<accession>A0A6I4IAU2</accession>
<evidence type="ECO:0000256" key="3">
    <source>
        <dbReference type="ARBA" id="ARBA00022553"/>
    </source>
</evidence>
<dbReference type="Gene3D" id="3.30.450.20">
    <property type="entry name" value="PAS domain"/>
    <property type="match status" value="2"/>
</dbReference>
<name>A0A6I4IAU2_9SPHI</name>
<evidence type="ECO:0000259" key="10">
    <source>
        <dbReference type="PROSITE" id="PS50113"/>
    </source>
</evidence>
<dbReference type="Gene3D" id="3.30.565.10">
    <property type="entry name" value="Histidine kinase-like ATPase, C-terminal domain"/>
    <property type="match status" value="1"/>
</dbReference>
<evidence type="ECO:0000256" key="2">
    <source>
        <dbReference type="ARBA" id="ARBA00012438"/>
    </source>
</evidence>
<evidence type="ECO:0000256" key="1">
    <source>
        <dbReference type="ARBA" id="ARBA00000085"/>
    </source>
</evidence>
<dbReference type="EC" id="2.7.13.3" evidence="2"/>
<keyword evidence="4" id="KW-0808">Transferase</keyword>
<dbReference type="GO" id="GO:0000155">
    <property type="term" value="F:phosphorelay sensor kinase activity"/>
    <property type="evidence" value="ECO:0007669"/>
    <property type="project" value="InterPro"/>
</dbReference>
<dbReference type="InterPro" id="IPR003594">
    <property type="entry name" value="HATPase_dom"/>
</dbReference>
<feature type="domain" description="PAS" evidence="9">
    <location>
        <begin position="197"/>
        <end position="267"/>
    </location>
</feature>
<dbReference type="SUPFAM" id="SSF55874">
    <property type="entry name" value="ATPase domain of HSP90 chaperone/DNA topoisomerase II/histidine kinase"/>
    <property type="match status" value="1"/>
</dbReference>
<dbReference type="RefSeq" id="WP_157540357.1">
    <property type="nucleotide sequence ID" value="NZ_WQLA01000002.1"/>
</dbReference>
<dbReference type="Pfam" id="PF00512">
    <property type="entry name" value="HisKA"/>
    <property type="match status" value="1"/>
</dbReference>
<keyword evidence="5" id="KW-0418">Kinase</keyword>
<dbReference type="Pfam" id="PF08447">
    <property type="entry name" value="PAS_3"/>
    <property type="match status" value="1"/>
</dbReference>
<feature type="domain" description="Histidine kinase" evidence="8">
    <location>
        <begin position="326"/>
        <end position="539"/>
    </location>
</feature>
<dbReference type="InterPro" id="IPR001610">
    <property type="entry name" value="PAC"/>
</dbReference>
<dbReference type="SMART" id="SM00091">
    <property type="entry name" value="PAS"/>
    <property type="match status" value="2"/>
</dbReference>
<keyword evidence="12" id="KW-1185">Reference proteome</keyword>
<dbReference type="InterPro" id="IPR050736">
    <property type="entry name" value="Sensor_HK_Regulatory"/>
</dbReference>
<comment type="caution">
    <text evidence="11">The sequence shown here is derived from an EMBL/GenBank/DDBJ whole genome shotgun (WGS) entry which is preliminary data.</text>
</comment>
<dbReference type="SUPFAM" id="SSF47384">
    <property type="entry name" value="Homodimeric domain of signal transducing histidine kinase"/>
    <property type="match status" value="1"/>
</dbReference>
<dbReference type="EMBL" id="WQLA01000002">
    <property type="protein sequence ID" value="MVN90579.1"/>
    <property type="molecule type" value="Genomic_DNA"/>
</dbReference>
<dbReference type="InterPro" id="IPR035965">
    <property type="entry name" value="PAS-like_dom_sf"/>
</dbReference>
<dbReference type="InterPro" id="IPR036097">
    <property type="entry name" value="HisK_dim/P_sf"/>
</dbReference>
<sequence>MINTLPSLNSEMLLHVLSLSKDATAIYSGSELVIAFANNAMLEFWGKDSSIIGQSLIDAVPELQGQPFFAYLQGVFETGISKVGISPAETLRNGMLQTRYYEYEYKAVKNAAGVTYCILHTAADVTNNVLGQEAIERSREQEEALNRETSLNEELAAANEQLVSTNDELQKAQQQLNELNAELERRVSGRTRELQESESRFRAMAEGSGIMIAVEDDTSQITFLSKAWADFTGQNQATLAANGWTDFIHPDDKQKYRELYLAAFNKCEPFTGELRLRGVNDHYYWILSKGNPLFRPDGSFAGYIITCVDITEQKELEQRKDDFISIASHELKTPLTSLKASLQLMDKIKHNPTNAMMPKLIMQSRKSIQRVSTLVDDLLNVRRLQQGEMQLNKTYFILSQLLNACANPIAITGSHRISITGDLELEILADEHRIDQVVTNFINNAAKYAPDCGLISMHIEQVDGVVKVSVSDTGPGIPKSKIQHLFDRYYRVDASGFQVSGLGLGLYISAEIIKRHGGEIGADSELGQGSTFWFTLPID</sequence>
<dbReference type="NCBIfam" id="TIGR00229">
    <property type="entry name" value="sensory_box"/>
    <property type="match status" value="1"/>
</dbReference>
<dbReference type="PRINTS" id="PR00344">
    <property type="entry name" value="BCTRLSENSOR"/>
</dbReference>
<dbReference type="SUPFAM" id="SSF55785">
    <property type="entry name" value="PYP-like sensor domain (PAS domain)"/>
    <property type="match status" value="2"/>
</dbReference>
<keyword evidence="6" id="KW-0902">Two-component regulatory system</keyword>
<evidence type="ECO:0000259" key="8">
    <source>
        <dbReference type="PROSITE" id="PS50109"/>
    </source>
</evidence>
<dbReference type="InterPro" id="IPR005467">
    <property type="entry name" value="His_kinase_dom"/>
</dbReference>
<dbReference type="AlphaFoldDB" id="A0A6I4IAU2"/>
<dbReference type="SMART" id="SM00387">
    <property type="entry name" value="HATPase_c"/>
    <property type="match status" value="1"/>
</dbReference>
<evidence type="ECO:0000313" key="11">
    <source>
        <dbReference type="EMBL" id="MVN90579.1"/>
    </source>
</evidence>
<dbReference type="InterPro" id="IPR000700">
    <property type="entry name" value="PAS-assoc_C"/>
</dbReference>
<feature type="coiled-coil region" evidence="7">
    <location>
        <begin position="141"/>
        <end position="200"/>
    </location>
</feature>
<comment type="catalytic activity">
    <reaction evidence="1">
        <text>ATP + protein L-histidine = ADP + protein N-phospho-L-histidine.</text>
        <dbReference type="EC" id="2.7.13.3"/>
    </reaction>
</comment>
<dbReference type="OrthoDB" id="9813151at2"/>
<protein>
    <recommendedName>
        <fullName evidence="2">histidine kinase</fullName>
        <ecNumber evidence="2">2.7.13.3</ecNumber>
    </recommendedName>
</protein>
<dbReference type="Pfam" id="PF02518">
    <property type="entry name" value="HATPase_c"/>
    <property type="match status" value="1"/>
</dbReference>
<dbReference type="PROSITE" id="PS50109">
    <property type="entry name" value="HIS_KIN"/>
    <property type="match status" value="1"/>
</dbReference>
<proteinExistence type="predicted"/>
<keyword evidence="3" id="KW-0597">Phosphoprotein</keyword>
<dbReference type="InterPro" id="IPR000014">
    <property type="entry name" value="PAS"/>
</dbReference>
<dbReference type="InterPro" id="IPR013655">
    <property type="entry name" value="PAS_fold_3"/>
</dbReference>
<dbReference type="PROSITE" id="PS50113">
    <property type="entry name" value="PAC"/>
    <property type="match status" value="1"/>
</dbReference>
<organism evidence="11 12">
    <name type="scientific">Mucilaginibacter aquatilis</name>
    <dbReference type="NCBI Taxonomy" id="1517760"/>
    <lineage>
        <taxon>Bacteria</taxon>
        <taxon>Pseudomonadati</taxon>
        <taxon>Bacteroidota</taxon>
        <taxon>Sphingobacteriia</taxon>
        <taxon>Sphingobacteriales</taxon>
        <taxon>Sphingobacteriaceae</taxon>
        <taxon>Mucilaginibacter</taxon>
    </lineage>
</organism>
<evidence type="ECO:0000256" key="4">
    <source>
        <dbReference type="ARBA" id="ARBA00022679"/>
    </source>
</evidence>
<dbReference type="PANTHER" id="PTHR43711">
    <property type="entry name" value="TWO-COMPONENT HISTIDINE KINASE"/>
    <property type="match status" value="1"/>
</dbReference>
<evidence type="ECO:0000256" key="7">
    <source>
        <dbReference type="SAM" id="Coils"/>
    </source>
</evidence>
<evidence type="ECO:0000259" key="9">
    <source>
        <dbReference type="PROSITE" id="PS50112"/>
    </source>
</evidence>
<dbReference type="PANTHER" id="PTHR43711:SF31">
    <property type="entry name" value="HISTIDINE KINASE"/>
    <property type="match status" value="1"/>
</dbReference>
<evidence type="ECO:0000313" key="12">
    <source>
        <dbReference type="Proteomes" id="UP000434850"/>
    </source>
</evidence>
<keyword evidence="7" id="KW-0175">Coiled coil</keyword>
<feature type="domain" description="PAC" evidence="10">
    <location>
        <begin position="270"/>
        <end position="322"/>
    </location>
</feature>
<gene>
    <name evidence="11" type="ORF">GO816_05515</name>
</gene>
<dbReference type="Gene3D" id="1.10.287.130">
    <property type="match status" value="1"/>
</dbReference>
<dbReference type="PROSITE" id="PS50112">
    <property type="entry name" value="PAS"/>
    <property type="match status" value="1"/>
</dbReference>
<dbReference type="CDD" id="cd00075">
    <property type="entry name" value="HATPase"/>
    <property type="match status" value="1"/>
</dbReference>
<dbReference type="CDD" id="cd00082">
    <property type="entry name" value="HisKA"/>
    <property type="match status" value="1"/>
</dbReference>
<dbReference type="Proteomes" id="UP000434850">
    <property type="component" value="Unassembled WGS sequence"/>
</dbReference>
<dbReference type="InterPro" id="IPR036890">
    <property type="entry name" value="HATPase_C_sf"/>
</dbReference>